<feature type="region of interest" description="Disordered" evidence="1">
    <location>
        <begin position="196"/>
        <end position="236"/>
    </location>
</feature>
<comment type="caution">
    <text evidence="2">The sequence shown here is derived from an EMBL/GenBank/DDBJ whole genome shotgun (WGS) entry which is preliminary data.</text>
</comment>
<dbReference type="Proteomes" id="UP001497497">
    <property type="component" value="Unassembled WGS sequence"/>
</dbReference>
<accession>A0AAV2IN73</accession>
<keyword evidence="3" id="KW-1185">Reference proteome</keyword>
<feature type="compositionally biased region" description="Polar residues" evidence="1">
    <location>
        <begin position="355"/>
        <end position="372"/>
    </location>
</feature>
<protein>
    <submittedName>
        <fullName evidence="2">Uncharacterized protein</fullName>
    </submittedName>
</protein>
<sequence>MLQATSEETQLSRDELSGRDGVNNAMKNSHVVPKDIKMSAGLVSAGSKTSDRDNRISSQSTNDQLLTTSSTIRNSSPITNVRLGKTLDSVSEKSNTLPNKTSGDNKASDTRANVRVGSVWSTASIFDTIAKSEEKSKLNVQNQNDKPAVKPRTNTAWSKLRHSLGHNFSAKSPLSQTETTPSKDFGLDLAVRTQCSKSDDDNSLKSEHKDVAKTIDTSSNRIHAPRTIDKKSKMESNLSIRGSISPTVVINPEIPRYRKTSLKSIAQITDSLEQDFRKSQELSSPSPSSGNEFQENVSTANVICDSNTVKSSSGFTQFKEHIPTEVGHVHKVIAVNDSKNSSSFNPDDGRCKKIGTTNQNFPDIKVQSSSTTEDVRQAHEKEVKHTARMVDIAAKFGNEHGTPKLLTPKSINNSDGNESLIKRQNSQGTKTASVSHALIFDVVDVQNTKMDYCNATDRINNALNKLKTELMSMRQMDLLLLKQLINISQTIQKIQKSRVLRVSKSLSFSSSYLHPKPLQSQTHFHSSTLERQNSAPFTMERKRLMYRDMRSSTESKLLSMTDVP</sequence>
<reference evidence="2 3" key="1">
    <citation type="submission" date="2024-04" db="EMBL/GenBank/DDBJ databases">
        <authorList>
            <consortium name="Genoscope - CEA"/>
            <person name="William W."/>
        </authorList>
    </citation>
    <scope>NUCLEOTIDE SEQUENCE [LARGE SCALE GENOMIC DNA]</scope>
</reference>
<dbReference type="EMBL" id="CAXITT010001105">
    <property type="protein sequence ID" value="CAL1547915.1"/>
    <property type="molecule type" value="Genomic_DNA"/>
</dbReference>
<gene>
    <name evidence="2" type="ORF">GSLYS_00021232001</name>
</gene>
<dbReference type="AlphaFoldDB" id="A0AAV2IN73"/>
<feature type="compositionally biased region" description="Polar residues" evidence="1">
    <location>
        <begin position="56"/>
        <end position="79"/>
    </location>
</feature>
<evidence type="ECO:0000313" key="2">
    <source>
        <dbReference type="EMBL" id="CAL1547915.1"/>
    </source>
</evidence>
<name>A0AAV2IN73_LYMST</name>
<organism evidence="2 3">
    <name type="scientific">Lymnaea stagnalis</name>
    <name type="common">Great pond snail</name>
    <name type="synonym">Helix stagnalis</name>
    <dbReference type="NCBI Taxonomy" id="6523"/>
    <lineage>
        <taxon>Eukaryota</taxon>
        <taxon>Metazoa</taxon>
        <taxon>Spiralia</taxon>
        <taxon>Lophotrochozoa</taxon>
        <taxon>Mollusca</taxon>
        <taxon>Gastropoda</taxon>
        <taxon>Heterobranchia</taxon>
        <taxon>Euthyneura</taxon>
        <taxon>Panpulmonata</taxon>
        <taxon>Hygrophila</taxon>
        <taxon>Lymnaeoidea</taxon>
        <taxon>Lymnaeidae</taxon>
        <taxon>Lymnaea</taxon>
    </lineage>
</organism>
<proteinExistence type="predicted"/>
<evidence type="ECO:0000313" key="3">
    <source>
        <dbReference type="Proteomes" id="UP001497497"/>
    </source>
</evidence>
<feature type="compositionally biased region" description="Basic and acidic residues" evidence="1">
    <location>
        <begin position="197"/>
        <end position="213"/>
    </location>
</feature>
<feature type="compositionally biased region" description="Polar residues" evidence="1">
    <location>
        <begin position="88"/>
        <end position="105"/>
    </location>
</feature>
<feature type="region of interest" description="Disordered" evidence="1">
    <location>
        <begin position="1"/>
        <end position="111"/>
    </location>
</feature>
<feature type="region of interest" description="Disordered" evidence="1">
    <location>
        <begin position="354"/>
        <end position="373"/>
    </location>
</feature>
<evidence type="ECO:0000256" key="1">
    <source>
        <dbReference type="SAM" id="MobiDB-lite"/>
    </source>
</evidence>